<keyword evidence="2" id="KW-1185">Reference proteome</keyword>
<name>A0ABN6RW99_9BACT</name>
<sequence length="175" mass="19440">MVKYLINQRYEVGEADSRREFGKGEKREDYADAWQDTGNVVLVGLRGAGKAELARLLGERTGLEVITPETTDRAVEALEPGGRVVVLDDSLVEHADVQPLIHGAGKVFYLMADTRLLSGRVAGRDSVEDEEGLWREMSARLARMEPVFYSVLHFILHAAQPPEEMLGDALEKIGY</sequence>
<dbReference type="Proteomes" id="UP001061361">
    <property type="component" value="Chromosome"/>
</dbReference>
<organism evidence="1 2">
    <name type="scientific">Pseudodesulfovibrio portus</name>
    <dbReference type="NCBI Taxonomy" id="231439"/>
    <lineage>
        <taxon>Bacteria</taxon>
        <taxon>Pseudomonadati</taxon>
        <taxon>Thermodesulfobacteriota</taxon>
        <taxon>Desulfovibrionia</taxon>
        <taxon>Desulfovibrionales</taxon>
        <taxon>Desulfovibrionaceae</taxon>
    </lineage>
</organism>
<protein>
    <recommendedName>
        <fullName evidence="3">Shikimate kinase</fullName>
    </recommendedName>
</protein>
<dbReference type="RefSeq" id="WP_264982246.1">
    <property type="nucleotide sequence ID" value="NZ_AP026708.1"/>
</dbReference>
<evidence type="ECO:0008006" key="3">
    <source>
        <dbReference type="Google" id="ProtNLM"/>
    </source>
</evidence>
<dbReference type="SUPFAM" id="SSF52540">
    <property type="entry name" value="P-loop containing nucleoside triphosphate hydrolases"/>
    <property type="match status" value="1"/>
</dbReference>
<gene>
    <name evidence="1" type="ORF">JCM14722_29010</name>
</gene>
<dbReference type="EMBL" id="AP026708">
    <property type="protein sequence ID" value="BDQ35359.1"/>
    <property type="molecule type" value="Genomic_DNA"/>
</dbReference>
<dbReference type="Gene3D" id="3.40.50.300">
    <property type="entry name" value="P-loop containing nucleotide triphosphate hydrolases"/>
    <property type="match status" value="1"/>
</dbReference>
<reference evidence="1" key="1">
    <citation type="submission" date="2022-08" db="EMBL/GenBank/DDBJ databases">
        <title>Genome Sequence of the sulphate-reducing bacterium, Pseudodesulfovibrio portus JCM14722.</title>
        <authorList>
            <person name="Kondo R."/>
            <person name="Kataoka T."/>
        </authorList>
    </citation>
    <scope>NUCLEOTIDE SEQUENCE</scope>
    <source>
        <strain evidence="1">JCM 14722</strain>
    </source>
</reference>
<dbReference type="InterPro" id="IPR027417">
    <property type="entry name" value="P-loop_NTPase"/>
</dbReference>
<evidence type="ECO:0000313" key="1">
    <source>
        <dbReference type="EMBL" id="BDQ35359.1"/>
    </source>
</evidence>
<evidence type="ECO:0000313" key="2">
    <source>
        <dbReference type="Proteomes" id="UP001061361"/>
    </source>
</evidence>
<accession>A0ABN6RW99</accession>
<proteinExistence type="predicted"/>